<comment type="caution">
    <text evidence="2">The sequence shown here is derived from an EMBL/GenBank/DDBJ whole genome shotgun (WGS) entry which is preliminary data.</text>
</comment>
<feature type="compositionally biased region" description="Low complexity" evidence="1">
    <location>
        <begin position="224"/>
        <end position="238"/>
    </location>
</feature>
<dbReference type="AlphaFoldDB" id="A0A562L7B5"/>
<dbReference type="EMBL" id="VLKN01000003">
    <property type="protein sequence ID" value="TWI03523.1"/>
    <property type="molecule type" value="Genomic_DNA"/>
</dbReference>
<feature type="region of interest" description="Disordered" evidence="1">
    <location>
        <begin position="114"/>
        <end position="269"/>
    </location>
</feature>
<organism evidence="2 3">
    <name type="scientific">Luteimonas cucumeris</name>
    <dbReference type="NCBI Taxonomy" id="985012"/>
    <lineage>
        <taxon>Bacteria</taxon>
        <taxon>Pseudomonadati</taxon>
        <taxon>Pseudomonadota</taxon>
        <taxon>Gammaproteobacteria</taxon>
        <taxon>Lysobacterales</taxon>
        <taxon>Lysobacteraceae</taxon>
        <taxon>Luteimonas</taxon>
    </lineage>
</organism>
<name>A0A562L7B5_9GAMM</name>
<accession>A0A562L7B5</accession>
<proteinExistence type="predicted"/>
<evidence type="ECO:0000313" key="2">
    <source>
        <dbReference type="EMBL" id="TWI03523.1"/>
    </source>
</evidence>
<sequence>MNIGPEHPTDREPLTAEERELAQRLSRLGPSAGPHSTVDARILAAAHDAVTPPRARIRPRPWPVALGVAASLALAVGIAWRLRPLPEPPQAATPAAASTETSATFLEEAPAIEAAPSASHEESRPDDVPAASPEVAKIQARRRPVPAAAAEPEAAMDERPVADVAAAAPPPPAPPAPVAQAPAAQALSATAVDAAAAGASPSPEERQRMAKAVEASQDARRDAQLATASQATPTAAATAHEKEPAAGKPEIVELDNGDEPPAYASSPQVREAWLQRIRELVAEGKPQQALDSLHEFQRRYPGQPLPDDLQRFEQSHPDPLVP</sequence>
<keyword evidence="3" id="KW-1185">Reference proteome</keyword>
<dbReference type="Proteomes" id="UP000315167">
    <property type="component" value="Unassembled WGS sequence"/>
</dbReference>
<gene>
    <name evidence="2" type="ORF">IP90_01334</name>
</gene>
<feature type="compositionally biased region" description="Low complexity" evidence="1">
    <location>
        <begin position="178"/>
        <end position="199"/>
    </location>
</feature>
<dbReference type="RefSeq" id="WP_144898847.1">
    <property type="nucleotide sequence ID" value="NZ_VLKN01000003.1"/>
</dbReference>
<feature type="compositionally biased region" description="Pro residues" evidence="1">
    <location>
        <begin position="168"/>
        <end position="177"/>
    </location>
</feature>
<reference evidence="2 3" key="1">
    <citation type="journal article" date="2015" name="Stand. Genomic Sci.">
        <title>Genomic Encyclopedia of Bacterial and Archaeal Type Strains, Phase III: the genomes of soil and plant-associated and newly described type strains.</title>
        <authorList>
            <person name="Whitman W.B."/>
            <person name="Woyke T."/>
            <person name="Klenk H.P."/>
            <person name="Zhou Y."/>
            <person name="Lilburn T.G."/>
            <person name="Beck B.J."/>
            <person name="De Vos P."/>
            <person name="Vandamme P."/>
            <person name="Eisen J.A."/>
            <person name="Garrity G."/>
            <person name="Hugenholtz P."/>
            <person name="Kyrpides N.C."/>
        </authorList>
    </citation>
    <scope>NUCLEOTIDE SEQUENCE [LARGE SCALE GENOMIC DNA]</scope>
    <source>
        <strain evidence="2 3">CGMCC 1.10821</strain>
    </source>
</reference>
<dbReference type="GO" id="GO:0003743">
    <property type="term" value="F:translation initiation factor activity"/>
    <property type="evidence" value="ECO:0007669"/>
    <property type="project" value="UniProtKB-KW"/>
</dbReference>
<protein>
    <submittedName>
        <fullName evidence="2">Transcription initiation factor TFIID subunit 4</fullName>
    </submittedName>
</protein>
<keyword evidence="2" id="KW-0648">Protein biosynthesis</keyword>
<evidence type="ECO:0000256" key="1">
    <source>
        <dbReference type="SAM" id="MobiDB-lite"/>
    </source>
</evidence>
<dbReference type="OrthoDB" id="6057666at2"/>
<evidence type="ECO:0000313" key="3">
    <source>
        <dbReference type="Proteomes" id="UP000315167"/>
    </source>
</evidence>
<feature type="region of interest" description="Disordered" evidence="1">
    <location>
        <begin position="285"/>
        <end position="322"/>
    </location>
</feature>
<keyword evidence="2" id="KW-0396">Initiation factor</keyword>